<evidence type="ECO:0000313" key="4">
    <source>
        <dbReference type="EMBL" id="KAK9707000.1"/>
    </source>
</evidence>
<proteinExistence type="inferred from homology"/>
<evidence type="ECO:0000256" key="2">
    <source>
        <dbReference type="ARBA" id="ARBA00022472"/>
    </source>
</evidence>
<dbReference type="InterPro" id="IPR038538">
    <property type="entry name" value="MTERF_sf"/>
</dbReference>
<dbReference type="FunFam" id="1.25.70.10:FF:000010">
    <property type="entry name" value="Transcription termination factor MTEF1, chloroplastic"/>
    <property type="match status" value="1"/>
</dbReference>
<accession>A0AAW1JT66</accession>
<comment type="similarity">
    <text evidence="1">Belongs to the mTERF family.</text>
</comment>
<keyword evidence="3" id="KW-0809">Transit peptide</keyword>
<keyword evidence="2" id="KW-0805">Transcription regulation</keyword>
<dbReference type="AlphaFoldDB" id="A0AAW1JT66"/>
<keyword evidence="2" id="KW-0804">Transcription</keyword>
<dbReference type="GO" id="GO:0006353">
    <property type="term" value="P:DNA-templated transcription termination"/>
    <property type="evidence" value="ECO:0007669"/>
    <property type="project" value="UniProtKB-KW"/>
</dbReference>
<evidence type="ECO:0000256" key="3">
    <source>
        <dbReference type="ARBA" id="ARBA00022946"/>
    </source>
</evidence>
<evidence type="ECO:0000313" key="5">
    <source>
        <dbReference type="Proteomes" id="UP001443914"/>
    </source>
</evidence>
<sequence length="313" mass="35483">MKALTSALHTSMCLISPHNSSDQTTTNISTFLTPNKLPSSSSKSSALVNNPLYSQTHHNISSQFKEKILCLEILGIDTGKALSSNPSLHTASLSSIHAVFSFLQSKGIHQKDFPRIFGMCPKILTSNIQTELNPVFSFLFYELGVPERSFRKVINRCPRLLTSSVSHQLKPALLYLKRLGFRDFEALANTEPVLFVSNVEKVLITKLEYLINLGFSRDEAIGMVLRCPSLFTFSIENNFEPKLKYFVGEMKGKLEELKEFPHYFSFSLEKRIKPRHFEVMQKGVNVPLSLLLKSTDDEFNQLIQNQLIVQHKL</sequence>
<dbReference type="Pfam" id="PF02536">
    <property type="entry name" value="mTERF"/>
    <property type="match status" value="1"/>
</dbReference>
<evidence type="ECO:0000256" key="1">
    <source>
        <dbReference type="ARBA" id="ARBA00007692"/>
    </source>
</evidence>
<dbReference type="SMART" id="SM00733">
    <property type="entry name" value="Mterf"/>
    <property type="match status" value="6"/>
</dbReference>
<dbReference type="EMBL" id="JBDFQZ010000007">
    <property type="protein sequence ID" value="KAK9707000.1"/>
    <property type="molecule type" value="Genomic_DNA"/>
</dbReference>
<keyword evidence="2" id="KW-0806">Transcription termination</keyword>
<keyword evidence="5" id="KW-1185">Reference proteome</keyword>
<dbReference type="PANTHER" id="PTHR13068:SF78">
    <property type="entry name" value="MITOCHONDRIAL TRANSCRIPTION TERMINATION FACTOR FAMILY PROTEIN"/>
    <property type="match status" value="1"/>
</dbReference>
<dbReference type="Proteomes" id="UP001443914">
    <property type="component" value="Unassembled WGS sequence"/>
</dbReference>
<dbReference type="InterPro" id="IPR003690">
    <property type="entry name" value="MTERF"/>
</dbReference>
<reference evidence="4" key="1">
    <citation type="submission" date="2024-03" db="EMBL/GenBank/DDBJ databases">
        <title>WGS assembly of Saponaria officinalis var. Norfolk2.</title>
        <authorList>
            <person name="Jenkins J."/>
            <person name="Shu S."/>
            <person name="Grimwood J."/>
            <person name="Barry K."/>
            <person name="Goodstein D."/>
            <person name="Schmutz J."/>
            <person name="Leebens-Mack J."/>
            <person name="Osbourn A."/>
        </authorList>
    </citation>
    <scope>NUCLEOTIDE SEQUENCE [LARGE SCALE GENOMIC DNA]</scope>
    <source>
        <strain evidence="4">JIC</strain>
    </source>
</reference>
<dbReference type="GO" id="GO:0003676">
    <property type="term" value="F:nucleic acid binding"/>
    <property type="evidence" value="ECO:0007669"/>
    <property type="project" value="InterPro"/>
</dbReference>
<dbReference type="PANTHER" id="PTHR13068">
    <property type="entry name" value="CGI-12 PROTEIN-RELATED"/>
    <property type="match status" value="1"/>
</dbReference>
<gene>
    <name evidence="4" type="ORF">RND81_07G166700</name>
</gene>
<name>A0AAW1JT66_SAPOF</name>
<protein>
    <submittedName>
        <fullName evidence="4">Uncharacterized protein</fullName>
    </submittedName>
</protein>
<comment type="caution">
    <text evidence="4">The sequence shown here is derived from an EMBL/GenBank/DDBJ whole genome shotgun (WGS) entry which is preliminary data.</text>
</comment>
<dbReference type="Gene3D" id="1.25.70.10">
    <property type="entry name" value="Transcription termination factor 3, mitochondrial"/>
    <property type="match status" value="1"/>
</dbReference>
<organism evidence="4 5">
    <name type="scientific">Saponaria officinalis</name>
    <name type="common">Common soapwort</name>
    <name type="synonym">Lychnis saponaria</name>
    <dbReference type="NCBI Taxonomy" id="3572"/>
    <lineage>
        <taxon>Eukaryota</taxon>
        <taxon>Viridiplantae</taxon>
        <taxon>Streptophyta</taxon>
        <taxon>Embryophyta</taxon>
        <taxon>Tracheophyta</taxon>
        <taxon>Spermatophyta</taxon>
        <taxon>Magnoliopsida</taxon>
        <taxon>eudicotyledons</taxon>
        <taxon>Gunneridae</taxon>
        <taxon>Pentapetalae</taxon>
        <taxon>Caryophyllales</taxon>
        <taxon>Caryophyllaceae</taxon>
        <taxon>Caryophylleae</taxon>
        <taxon>Saponaria</taxon>
    </lineage>
</organism>